<dbReference type="Proteomes" id="UP001187192">
    <property type="component" value="Unassembled WGS sequence"/>
</dbReference>
<evidence type="ECO:0000313" key="2">
    <source>
        <dbReference type="Proteomes" id="UP001187192"/>
    </source>
</evidence>
<accession>A0AA88E299</accession>
<sequence length="114" mass="13092">MPDELVLNMQPDGGSDYVKIEHVPSVLFWYKIQGRNYALYELGKSDLLERLQGVATNFDDVVQHDLRMSFCYSDDEADSASSSTSNVPWNDMLARDRMSFSSDRFSFFSDDIED</sequence>
<comment type="caution">
    <text evidence="1">The sequence shown here is derived from an EMBL/GenBank/DDBJ whole genome shotgun (WGS) entry which is preliminary data.</text>
</comment>
<dbReference type="AlphaFoldDB" id="A0AA88E299"/>
<gene>
    <name evidence="1" type="ORF">TIFTF001_035855</name>
</gene>
<dbReference type="EMBL" id="BTGU01000365">
    <property type="protein sequence ID" value="GMN66792.1"/>
    <property type="molecule type" value="Genomic_DNA"/>
</dbReference>
<proteinExistence type="predicted"/>
<organism evidence="1 2">
    <name type="scientific">Ficus carica</name>
    <name type="common">Common fig</name>
    <dbReference type="NCBI Taxonomy" id="3494"/>
    <lineage>
        <taxon>Eukaryota</taxon>
        <taxon>Viridiplantae</taxon>
        <taxon>Streptophyta</taxon>
        <taxon>Embryophyta</taxon>
        <taxon>Tracheophyta</taxon>
        <taxon>Spermatophyta</taxon>
        <taxon>Magnoliopsida</taxon>
        <taxon>eudicotyledons</taxon>
        <taxon>Gunneridae</taxon>
        <taxon>Pentapetalae</taxon>
        <taxon>rosids</taxon>
        <taxon>fabids</taxon>
        <taxon>Rosales</taxon>
        <taxon>Moraceae</taxon>
        <taxon>Ficeae</taxon>
        <taxon>Ficus</taxon>
    </lineage>
</organism>
<keyword evidence="2" id="KW-1185">Reference proteome</keyword>
<reference evidence="1" key="1">
    <citation type="submission" date="2023-07" db="EMBL/GenBank/DDBJ databases">
        <title>draft genome sequence of fig (Ficus carica).</title>
        <authorList>
            <person name="Takahashi T."/>
            <person name="Nishimura K."/>
        </authorList>
    </citation>
    <scope>NUCLEOTIDE SEQUENCE</scope>
</reference>
<name>A0AA88E299_FICCA</name>
<evidence type="ECO:0000313" key="1">
    <source>
        <dbReference type="EMBL" id="GMN66792.1"/>
    </source>
</evidence>
<protein>
    <submittedName>
        <fullName evidence="1">Uncharacterized protein</fullName>
    </submittedName>
</protein>